<evidence type="ECO:0000313" key="1">
    <source>
        <dbReference type="Proteomes" id="UP000095286"/>
    </source>
</evidence>
<dbReference type="WBParaSite" id="RSKR_0000190400.1">
    <property type="protein sequence ID" value="RSKR_0000190400.1"/>
    <property type="gene ID" value="RSKR_0000190400"/>
</dbReference>
<accession>A0AC35TLD2</accession>
<reference evidence="2" key="1">
    <citation type="submission" date="2016-11" db="UniProtKB">
        <authorList>
            <consortium name="WormBaseParasite"/>
        </authorList>
    </citation>
    <scope>IDENTIFICATION</scope>
    <source>
        <strain evidence="2">KR3021</strain>
    </source>
</reference>
<dbReference type="Proteomes" id="UP000095286">
    <property type="component" value="Unplaced"/>
</dbReference>
<protein>
    <submittedName>
        <fullName evidence="2">Cytochrome b5 heme-binding domain-containing protein</fullName>
    </submittedName>
</protein>
<evidence type="ECO:0000313" key="2">
    <source>
        <dbReference type="WBParaSite" id="RSKR_0000190400.1"/>
    </source>
</evidence>
<proteinExistence type="predicted"/>
<sequence length="83" mass="9269">MNEYTTQEVAQKNSTECFWVIFNAKVYDMTTFLDGHPGGKVIMKHGGKDVSSILPQVAVHNMTWSGVQSVLKERCIGTVKGRH</sequence>
<organism evidence="1 2">
    <name type="scientific">Rhabditophanes sp. KR3021</name>
    <dbReference type="NCBI Taxonomy" id="114890"/>
    <lineage>
        <taxon>Eukaryota</taxon>
        <taxon>Metazoa</taxon>
        <taxon>Ecdysozoa</taxon>
        <taxon>Nematoda</taxon>
        <taxon>Chromadorea</taxon>
        <taxon>Rhabditida</taxon>
        <taxon>Tylenchina</taxon>
        <taxon>Panagrolaimomorpha</taxon>
        <taxon>Strongyloidoidea</taxon>
        <taxon>Alloionematidae</taxon>
        <taxon>Rhabditophanes</taxon>
    </lineage>
</organism>
<name>A0AC35TLD2_9BILA</name>